<dbReference type="GO" id="GO:0005694">
    <property type="term" value="C:chromosome"/>
    <property type="evidence" value="ECO:0007669"/>
    <property type="project" value="TreeGrafter"/>
</dbReference>
<dbReference type="GO" id="GO:0009378">
    <property type="term" value="F:four-way junction helicase activity"/>
    <property type="evidence" value="ECO:0007669"/>
    <property type="project" value="TreeGrafter"/>
</dbReference>
<dbReference type="SMART" id="SM00487">
    <property type="entry name" value="DEXDc"/>
    <property type="match status" value="1"/>
</dbReference>
<reference evidence="4" key="2">
    <citation type="journal article" date="2024" name="Plant">
        <title>Genomic evolution and insights into agronomic trait innovations of Sesamum species.</title>
        <authorList>
            <person name="Miao H."/>
            <person name="Wang L."/>
            <person name="Qu L."/>
            <person name="Liu H."/>
            <person name="Sun Y."/>
            <person name="Le M."/>
            <person name="Wang Q."/>
            <person name="Wei S."/>
            <person name="Zheng Y."/>
            <person name="Lin W."/>
            <person name="Duan Y."/>
            <person name="Cao H."/>
            <person name="Xiong S."/>
            <person name="Wang X."/>
            <person name="Wei L."/>
            <person name="Li C."/>
            <person name="Ma Q."/>
            <person name="Ju M."/>
            <person name="Zhao R."/>
            <person name="Li G."/>
            <person name="Mu C."/>
            <person name="Tian Q."/>
            <person name="Mei H."/>
            <person name="Zhang T."/>
            <person name="Gao T."/>
            <person name="Zhang H."/>
        </authorList>
    </citation>
    <scope>NUCLEOTIDE SEQUENCE</scope>
    <source>
        <strain evidence="4">G02</strain>
    </source>
</reference>
<keyword evidence="4" id="KW-0378">Hydrolase</keyword>
<feature type="compositionally biased region" description="Low complexity" evidence="2">
    <location>
        <begin position="405"/>
        <end position="414"/>
    </location>
</feature>
<accession>A0AAW2NNS5</accession>
<dbReference type="InterPro" id="IPR032284">
    <property type="entry name" value="RecQ_Zn-bd"/>
</dbReference>
<proteinExistence type="inferred from homology"/>
<evidence type="ECO:0000259" key="3">
    <source>
        <dbReference type="SMART" id="SM00487"/>
    </source>
</evidence>
<dbReference type="Pfam" id="PF16124">
    <property type="entry name" value="RecQ_Zn_bind"/>
    <property type="match status" value="1"/>
</dbReference>
<dbReference type="EMBL" id="JACGWJ010000019">
    <property type="protein sequence ID" value="KAL0345127.1"/>
    <property type="molecule type" value="Genomic_DNA"/>
</dbReference>
<feature type="region of interest" description="Disordered" evidence="2">
    <location>
        <begin position="363"/>
        <end position="460"/>
    </location>
</feature>
<feature type="compositionally biased region" description="Low complexity" evidence="2">
    <location>
        <begin position="380"/>
        <end position="391"/>
    </location>
</feature>
<dbReference type="InterPro" id="IPR027417">
    <property type="entry name" value="P-loop_NTPase"/>
</dbReference>
<name>A0AAW2NNS5_SESRA</name>
<comment type="caution">
    <text evidence="4">The sequence shown here is derived from an EMBL/GenBank/DDBJ whole genome shotgun (WGS) entry which is preliminary data.</text>
</comment>
<dbReference type="PANTHER" id="PTHR13710">
    <property type="entry name" value="DNA HELICASE RECQ FAMILY MEMBER"/>
    <property type="match status" value="1"/>
</dbReference>
<organism evidence="4">
    <name type="scientific">Sesamum radiatum</name>
    <name type="common">Black benniseed</name>
    <dbReference type="NCBI Taxonomy" id="300843"/>
    <lineage>
        <taxon>Eukaryota</taxon>
        <taxon>Viridiplantae</taxon>
        <taxon>Streptophyta</taxon>
        <taxon>Embryophyta</taxon>
        <taxon>Tracheophyta</taxon>
        <taxon>Spermatophyta</taxon>
        <taxon>Magnoliopsida</taxon>
        <taxon>eudicotyledons</taxon>
        <taxon>Gunneridae</taxon>
        <taxon>Pentapetalae</taxon>
        <taxon>asterids</taxon>
        <taxon>lamiids</taxon>
        <taxon>Lamiales</taxon>
        <taxon>Pedaliaceae</taxon>
        <taxon>Sesamum</taxon>
    </lineage>
</organism>
<feature type="region of interest" description="Disordered" evidence="2">
    <location>
        <begin position="274"/>
        <end position="298"/>
    </location>
</feature>
<dbReference type="GO" id="GO:0005737">
    <property type="term" value="C:cytoplasm"/>
    <property type="evidence" value="ECO:0007669"/>
    <property type="project" value="TreeGrafter"/>
</dbReference>
<feature type="region of interest" description="Disordered" evidence="2">
    <location>
        <begin position="223"/>
        <end position="250"/>
    </location>
</feature>
<dbReference type="GO" id="GO:0043138">
    <property type="term" value="F:3'-5' DNA helicase activity"/>
    <property type="evidence" value="ECO:0007669"/>
    <property type="project" value="TreeGrafter"/>
</dbReference>
<evidence type="ECO:0000256" key="1">
    <source>
        <dbReference type="ARBA" id="ARBA00005446"/>
    </source>
</evidence>
<dbReference type="Pfam" id="PF00270">
    <property type="entry name" value="DEAD"/>
    <property type="match status" value="1"/>
</dbReference>
<dbReference type="Gene3D" id="3.40.50.300">
    <property type="entry name" value="P-loop containing nucleotide triphosphate hydrolases"/>
    <property type="match status" value="1"/>
</dbReference>
<keyword evidence="4" id="KW-0547">Nucleotide-binding</keyword>
<evidence type="ECO:0000313" key="4">
    <source>
        <dbReference type="EMBL" id="KAL0345127.1"/>
    </source>
</evidence>
<reference evidence="4" key="1">
    <citation type="submission" date="2020-06" db="EMBL/GenBank/DDBJ databases">
        <authorList>
            <person name="Li T."/>
            <person name="Hu X."/>
            <person name="Zhang T."/>
            <person name="Song X."/>
            <person name="Zhang H."/>
            <person name="Dai N."/>
            <person name="Sheng W."/>
            <person name="Hou X."/>
            <person name="Wei L."/>
        </authorList>
    </citation>
    <scope>NUCLEOTIDE SEQUENCE</scope>
    <source>
        <strain evidence="4">G02</strain>
        <tissue evidence="4">Leaf</tissue>
    </source>
</reference>
<protein>
    <submittedName>
        <fullName evidence="4">ATP-dependent DNA helicase Q-like 3</fullName>
    </submittedName>
</protein>
<sequence length="460" mass="51031">MSKSSLPLQNVCGSEKQVIKKEALVKILRWHFGHSDFRGKQLEAIQAVLSGRDCFCLMPTGGGKSMCYQIPALAKQGIVLVENQVAALKEKGIAAEYLSSTQTVKAKSKEFILGTAASKKLTSSSMEEGSSRKALANFRQMIEYCEESGCRRKKILESFGEEVAASLCAKSCDACKHPNVVSKNLEELTSIATFRHRNGSSRIYISSSSDFNDEAQFSEFWNRDDEATGSEEDISDSDDPTEIAKSVAHSSRSSEWRLRERMESLQRAEENYYRSKNNQEKQVNKVDKNSISGTLRESGKQRLLNAMKQNLHRFGNFPIDSATSAETLEAECYKKYEKSGKSFYLSQIASTVRWLSTATPDELTKRVGTDTNTPPEAVRPAPSCSSPSSSSFNLVVKQADEEKVSSSIKSNSVSRDTAPPPILSFSEFINRRKSTDNKVSMSKRPLSDGVSRGMERKTKS</sequence>
<dbReference type="InterPro" id="IPR011545">
    <property type="entry name" value="DEAD/DEAH_box_helicase_dom"/>
</dbReference>
<dbReference type="GO" id="GO:0005524">
    <property type="term" value="F:ATP binding"/>
    <property type="evidence" value="ECO:0007669"/>
    <property type="project" value="InterPro"/>
</dbReference>
<dbReference type="AlphaFoldDB" id="A0AAW2NNS5"/>
<evidence type="ECO:0000256" key="2">
    <source>
        <dbReference type="SAM" id="MobiDB-lite"/>
    </source>
</evidence>
<keyword evidence="4" id="KW-0347">Helicase</keyword>
<gene>
    <name evidence="4" type="ORF">Sradi_4344000</name>
</gene>
<dbReference type="PANTHER" id="PTHR13710:SF155">
    <property type="entry name" value="ATP-DEPENDENT DNA HELICASE Q-LIKE 3"/>
    <property type="match status" value="1"/>
</dbReference>
<feature type="domain" description="Helicase ATP-binding" evidence="3">
    <location>
        <begin position="33"/>
        <end position="397"/>
    </location>
</feature>
<feature type="compositionally biased region" description="Basic and acidic residues" evidence="2">
    <location>
        <begin position="274"/>
        <end position="288"/>
    </location>
</feature>
<dbReference type="InterPro" id="IPR014001">
    <property type="entry name" value="Helicase_ATP-bd"/>
</dbReference>
<feature type="compositionally biased region" description="Acidic residues" evidence="2">
    <location>
        <begin position="227"/>
        <end position="241"/>
    </location>
</feature>
<dbReference type="GO" id="GO:0003676">
    <property type="term" value="F:nucleic acid binding"/>
    <property type="evidence" value="ECO:0007669"/>
    <property type="project" value="InterPro"/>
</dbReference>
<keyword evidence="4" id="KW-0067">ATP-binding</keyword>
<dbReference type="SUPFAM" id="SSF52540">
    <property type="entry name" value="P-loop containing nucleoside triphosphate hydrolases"/>
    <property type="match status" value="1"/>
</dbReference>
<comment type="similarity">
    <text evidence="1">Belongs to the helicase family. RecQ subfamily.</text>
</comment>
<dbReference type="GO" id="GO:0000724">
    <property type="term" value="P:double-strand break repair via homologous recombination"/>
    <property type="evidence" value="ECO:0007669"/>
    <property type="project" value="TreeGrafter"/>
</dbReference>